<comment type="pathway">
    <text evidence="3 16">Carbohydrate degradation; pentose phosphate pathway; D-ribulose 5-phosphate from D-glucose 6-phosphate (oxidative stage): step 3/3.</text>
</comment>
<keyword evidence="9" id="KW-0418">Kinase</keyword>
<proteinExistence type="inferred from homology"/>
<dbReference type="InterPro" id="IPR006001">
    <property type="entry name" value="Therm_gnt_kin"/>
</dbReference>
<dbReference type="Pfam" id="PF03446">
    <property type="entry name" value="NAD_binding_2"/>
    <property type="match status" value="1"/>
</dbReference>
<comment type="function">
    <text evidence="1">Catalyzes the oxidative decarboxylation of 6-phosphogluconate to ribulose 5-phosphate and CO(2), with concomitant reduction of NADP to NADPH.</text>
</comment>
<evidence type="ECO:0000256" key="10">
    <source>
        <dbReference type="ARBA" id="ARBA00022840"/>
    </source>
</evidence>
<dbReference type="InterPro" id="IPR006115">
    <property type="entry name" value="6PGDH_NADP-bd"/>
</dbReference>
<dbReference type="Gene3D" id="3.40.50.300">
    <property type="entry name" value="P-loop containing nucleotide triphosphate hydrolases"/>
    <property type="match status" value="1"/>
</dbReference>
<evidence type="ECO:0000256" key="7">
    <source>
        <dbReference type="ARBA" id="ARBA00022679"/>
    </source>
</evidence>
<name>A0ABU3CP98_9FLAO</name>
<dbReference type="EMBL" id="JAVRHO010000032">
    <property type="protein sequence ID" value="MDT0648182.1"/>
    <property type="molecule type" value="Genomic_DNA"/>
</dbReference>
<comment type="caution">
    <text evidence="18">The sequence shown here is derived from an EMBL/GenBank/DDBJ whole genome shotgun (WGS) entry which is preliminary data.</text>
</comment>
<protein>
    <recommendedName>
        <fullName evidence="6 16">6-phosphogluconate dehydrogenase, decarboxylating</fullName>
        <ecNumber evidence="16">1.1.1.44</ecNumber>
    </recommendedName>
</protein>
<gene>
    <name evidence="18" type="primary">gndA</name>
    <name evidence="18" type="ORF">RM545_15925</name>
</gene>
<evidence type="ECO:0000256" key="13">
    <source>
        <dbReference type="ARBA" id="ARBA00023126"/>
    </source>
</evidence>
<dbReference type="GO" id="GO:0004616">
    <property type="term" value="F:phosphogluconate dehydrogenase (decarboxylating) activity"/>
    <property type="evidence" value="ECO:0007669"/>
    <property type="project" value="UniProtKB-EC"/>
</dbReference>
<dbReference type="PRINTS" id="PR00076">
    <property type="entry name" value="6PGDHDRGNASE"/>
</dbReference>
<dbReference type="InterPro" id="IPR006183">
    <property type="entry name" value="Pgluconate_DH"/>
</dbReference>
<comment type="catalytic activity">
    <reaction evidence="15 16">
        <text>6-phospho-D-gluconate + NADP(+) = D-ribulose 5-phosphate + CO2 + NADPH</text>
        <dbReference type="Rhea" id="RHEA:10116"/>
        <dbReference type="ChEBI" id="CHEBI:16526"/>
        <dbReference type="ChEBI" id="CHEBI:57783"/>
        <dbReference type="ChEBI" id="CHEBI:58121"/>
        <dbReference type="ChEBI" id="CHEBI:58349"/>
        <dbReference type="ChEBI" id="CHEBI:58759"/>
        <dbReference type="EC" id="1.1.1.44"/>
    </reaction>
</comment>
<evidence type="ECO:0000256" key="5">
    <source>
        <dbReference type="ARBA" id="ARBA00008420"/>
    </source>
</evidence>
<evidence type="ECO:0000256" key="15">
    <source>
        <dbReference type="ARBA" id="ARBA00048640"/>
    </source>
</evidence>
<dbReference type="InterPro" id="IPR013328">
    <property type="entry name" value="6PGD_dom2"/>
</dbReference>
<comment type="pathway">
    <text evidence="2">Carbohydrate acid metabolism.</text>
</comment>
<reference evidence="18 19" key="1">
    <citation type="submission" date="2023-09" db="EMBL/GenBank/DDBJ databases">
        <authorList>
            <person name="Rey-Velasco X."/>
        </authorList>
    </citation>
    <scope>NUCLEOTIDE SEQUENCE [LARGE SCALE GENOMIC DNA]</scope>
    <source>
        <strain evidence="18 19">F260</strain>
    </source>
</reference>
<organism evidence="18 19">
    <name type="scientific">Autumnicola lenta</name>
    <dbReference type="NCBI Taxonomy" id="3075593"/>
    <lineage>
        <taxon>Bacteria</taxon>
        <taxon>Pseudomonadati</taxon>
        <taxon>Bacteroidota</taxon>
        <taxon>Flavobacteriia</taxon>
        <taxon>Flavobacteriales</taxon>
        <taxon>Flavobacteriaceae</taxon>
        <taxon>Autumnicola</taxon>
    </lineage>
</organism>
<evidence type="ECO:0000256" key="8">
    <source>
        <dbReference type="ARBA" id="ARBA00022741"/>
    </source>
</evidence>
<dbReference type="RefSeq" id="WP_311496281.1">
    <property type="nucleotide sequence ID" value="NZ_JAVRHO010000032.1"/>
</dbReference>
<dbReference type="Gene3D" id="3.40.50.720">
    <property type="entry name" value="NAD(P)-binding Rossmann-like Domain"/>
    <property type="match status" value="1"/>
</dbReference>
<dbReference type="InterPro" id="IPR027417">
    <property type="entry name" value="P-loop_NTPase"/>
</dbReference>
<keyword evidence="7" id="KW-0808">Transferase</keyword>
<accession>A0ABU3CP98</accession>
<dbReference type="EC" id="1.1.1.44" evidence="16"/>
<dbReference type="SUPFAM" id="SSF52540">
    <property type="entry name" value="P-loop containing nucleoside triphosphate hydrolases"/>
    <property type="match status" value="1"/>
</dbReference>
<dbReference type="InterPro" id="IPR036291">
    <property type="entry name" value="NAD(P)-bd_dom_sf"/>
</dbReference>
<dbReference type="Proteomes" id="UP001245285">
    <property type="component" value="Unassembled WGS sequence"/>
</dbReference>
<dbReference type="NCBIfam" id="NF006765">
    <property type="entry name" value="PRK09287.1"/>
    <property type="match status" value="1"/>
</dbReference>
<evidence type="ECO:0000256" key="16">
    <source>
        <dbReference type="RuleBase" id="RU000485"/>
    </source>
</evidence>
<feature type="domain" description="6-phosphogluconate dehydrogenase C-terminal" evidence="17">
    <location>
        <begin position="347"/>
        <end position="633"/>
    </location>
</feature>
<dbReference type="Gene3D" id="1.10.1040.10">
    <property type="entry name" value="N-(1-d-carboxylethyl)-l-norvaline Dehydrogenase, domain 2"/>
    <property type="match status" value="1"/>
</dbReference>
<dbReference type="CDD" id="cd02021">
    <property type="entry name" value="GntK"/>
    <property type="match status" value="1"/>
</dbReference>
<dbReference type="SMART" id="SM01350">
    <property type="entry name" value="6PGD"/>
    <property type="match status" value="1"/>
</dbReference>
<evidence type="ECO:0000256" key="9">
    <source>
        <dbReference type="ARBA" id="ARBA00022777"/>
    </source>
</evidence>
<comment type="similarity">
    <text evidence="5">Belongs to the gluconokinase GntK/GntV family.</text>
</comment>
<dbReference type="NCBIfam" id="TIGR01313">
    <property type="entry name" value="therm_gnt_kin"/>
    <property type="match status" value="1"/>
</dbReference>
<keyword evidence="10" id="KW-0067">ATP-binding</keyword>
<dbReference type="InterPro" id="IPR006114">
    <property type="entry name" value="6PGDH_C"/>
</dbReference>
<dbReference type="Gene3D" id="1.20.5.320">
    <property type="entry name" value="6-Phosphogluconate Dehydrogenase, domain 3"/>
    <property type="match status" value="1"/>
</dbReference>
<dbReference type="InterPro" id="IPR006113">
    <property type="entry name" value="6PGDH_Gnd/GntZ"/>
</dbReference>
<dbReference type="PANTHER" id="PTHR11811">
    <property type="entry name" value="6-PHOSPHOGLUCONATE DEHYDROGENASE"/>
    <property type="match status" value="1"/>
</dbReference>
<evidence type="ECO:0000256" key="1">
    <source>
        <dbReference type="ARBA" id="ARBA00002526"/>
    </source>
</evidence>
<evidence type="ECO:0000256" key="3">
    <source>
        <dbReference type="ARBA" id="ARBA00004874"/>
    </source>
</evidence>
<evidence type="ECO:0000313" key="19">
    <source>
        <dbReference type="Proteomes" id="UP001245285"/>
    </source>
</evidence>
<keyword evidence="12 16" id="KW-0311">Gluconate utilization</keyword>
<evidence type="ECO:0000256" key="6">
    <source>
        <dbReference type="ARBA" id="ARBA00018193"/>
    </source>
</evidence>
<keyword evidence="13 16" id="KW-0570">Pentose shunt</keyword>
<comment type="similarity">
    <text evidence="4 16">Belongs to the 6-phosphogluconate dehydrogenase family.</text>
</comment>
<dbReference type="SUPFAM" id="SSF48179">
    <property type="entry name" value="6-phosphogluconate dehydrogenase C-terminal domain-like"/>
    <property type="match status" value="1"/>
</dbReference>
<keyword evidence="19" id="KW-1185">Reference proteome</keyword>
<dbReference type="SUPFAM" id="SSF51735">
    <property type="entry name" value="NAD(P)-binding Rossmann-fold domains"/>
    <property type="match status" value="1"/>
</dbReference>
<keyword evidence="16" id="KW-0521">NADP</keyword>
<dbReference type="Pfam" id="PF00393">
    <property type="entry name" value="6PGD"/>
    <property type="match status" value="1"/>
</dbReference>
<evidence type="ECO:0000313" key="18">
    <source>
        <dbReference type="EMBL" id="MDT0648182.1"/>
    </source>
</evidence>
<sequence>MQVYIVMGVSGVGKTTIGKLLAKKLDVPFYDADDFHPSANRKKMEDGIPLQDSDRSGWLETLANKISEWEKGDGAVLACSALKEKYRKQLQSIPKEDITWIFLHSEYETILNRLSARKDHYFKPELLKSQFDTLEMPNYGFHINVEASKEEILEEIMRKLNKKNKPRIGLVGLGVMGKSLALNFASKGVDITVFNRHVEELEVDIARNFAEENKLVYEFPWFDNLKKFIESLERPRNIILMVNAGPAVDMVIESLLPFLEKDDLIIDGGNSHYKDTIKREGILKKEGILFMGAGISGGEEGALKGPSIMPGGPENAYNRAGDLLEKIAAKDKNGNPCCTHVGPDGAGHFVKMLHNGVEYGEMQLIAETYHFLRFGANTTPLEIAVLFEEWNKEMKSFLLEISVDILRKKEDNEFLIDKILDAAKQKGTGGWSTNAALELGVPLDTITAAVLARNISGKKQERVSAMDAYNREFKSATDIQKISDDLFKAYKAGSIINHAIGFDLLLEASKTYEWELNLSEIARIWTNGCIIRSSFMEDLIDILKEKPSENVLMHSDIISLIKASEAALTGIVGQALQAGYPLPVLSSAANYLLSFTSGQSSANMIQAQRDFFGAHTYERTDEPRGKFFHTQWIDN</sequence>
<evidence type="ECO:0000256" key="4">
    <source>
        <dbReference type="ARBA" id="ARBA00008419"/>
    </source>
</evidence>
<evidence type="ECO:0000256" key="2">
    <source>
        <dbReference type="ARBA" id="ARBA00004761"/>
    </source>
</evidence>
<dbReference type="Pfam" id="PF01202">
    <property type="entry name" value="SKI"/>
    <property type="match status" value="1"/>
</dbReference>
<keyword evidence="11 16" id="KW-0560">Oxidoreductase</keyword>
<keyword evidence="8" id="KW-0547">Nucleotide-binding</keyword>
<dbReference type="NCBIfam" id="TIGR00873">
    <property type="entry name" value="gnd"/>
    <property type="match status" value="1"/>
</dbReference>
<evidence type="ECO:0000259" key="17">
    <source>
        <dbReference type="SMART" id="SM01350"/>
    </source>
</evidence>
<dbReference type="InterPro" id="IPR008927">
    <property type="entry name" value="6-PGluconate_DH-like_C_sf"/>
</dbReference>
<evidence type="ECO:0000256" key="11">
    <source>
        <dbReference type="ARBA" id="ARBA00023002"/>
    </source>
</evidence>
<evidence type="ECO:0000256" key="14">
    <source>
        <dbReference type="ARBA" id="ARBA00048090"/>
    </source>
</evidence>
<comment type="catalytic activity">
    <reaction evidence="14">
        <text>D-gluconate + ATP = 6-phospho-D-gluconate + ADP + H(+)</text>
        <dbReference type="Rhea" id="RHEA:19433"/>
        <dbReference type="ChEBI" id="CHEBI:15378"/>
        <dbReference type="ChEBI" id="CHEBI:18391"/>
        <dbReference type="ChEBI" id="CHEBI:30616"/>
        <dbReference type="ChEBI" id="CHEBI:58759"/>
        <dbReference type="ChEBI" id="CHEBI:456216"/>
        <dbReference type="EC" id="2.7.1.12"/>
    </reaction>
</comment>
<dbReference type="InterPro" id="IPR031322">
    <property type="entry name" value="Shikimate/glucono_kinase"/>
</dbReference>
<evidence type="ECO:0000256" key="12">
    <source>
        <dbReference type="ARBA" id="ARBA00023064"/>
    </source>
</evidence>